<dbReference type="Pfam" id="PF01915">
    <property type="entry name" value="Glyco_hydro_3_C"/>
    <property type="match status" value="1"/>
</dbReference>
<dbReference type="PROSITE" id="PS50022">
    <property type="entry name" value="FA58C_3"/>
    <property type="match status" value="2"/>
</dbReference>
<dbReference type="InterPro" id="IPR036881">
    <property type="entry name" value="Glyco_hydro_3_C_sf"/>
</dbReference>
<comment type="similarity">
    <text evidence="2">Belongs to the glycosyl hydrolase 3 family.</text>
</comment>
<evidence type="ECO:0000256" key="5">
    <source>
        <dbReference type="ARBA" id="ARBA00022801"/>
    </source>
</evidence>
<protein>
    <recommendedName>
        <fullName evidence="3">beta-glucosidase</fullName>
        <ecNumber evidence="3">3.2.1.21</ecNumber>
    </recommendedName>
</protein>
<keyword evidence="5 10" id="KW-0378">Hydrolase</keyword>
<feature type="domain" description="CBM6" evidence="9">
    <location>
        <begin position="1312"/>
        <end position="1432"/>
    </location>
</feature>
<dbReference type="InterPro" id="IPR051915">
    <property type="entry name" value="Cellulose_Degrad_GH3"/>
</dbReference>
<comment type="caution">
    <text evidence="10">The sequence shown here is derived from an EMBL/GenBank/DDBJ whole genome shotgun (WGS) entry which is preliminary data.</text>
</comment>
<evidence type="ECO:0000259" key="9">
    <source>
        <dbReference type="PROSITE" id="PS51175"/>
    </source>
</evidence>
<dbReference type="EC" id="3.2.1.21" evidence="3"/>
<evidence type="ECO:0000313" key="11">
    <source>
        <dbReference type="Proteomes" id="UP001597497"/>
    </source>
</evidence>
<dbReference type="SUPFAM" id="SSF49785">
    <property type="entry name" value="Galactose-binding domain-like"/>
    <property type="match status" value="4"/>
</dbReference>
<proteinExistence type="inferred from homology"/>
<dbReference type="EMBL" id="JBHUMM010000011">
    <property type="protein sequence ID" value="MFD2671492.1"/>
    <property type="molecule type" value="Genomic_DNA"/>
</dbReference>
<keyword evidence="11" id="KW-1185">Reference proteome</keyword>
<dbReference type="CDD" id="cd04080">
    <property type="entry name" value="CBM6_cellulase-like"/>
    <property type="match status" value="1"/>
</dbReference>
<dbReference type="InterPro" id="IPR017853">
    <property type="entry name" value="GH"/>
</dbReference>
<dbReference type="InterPro" id="IPR008979">
    <property type="entry name" value="Galactose-bd-like_sf"/>
</dbReference>
<evidence type="ECO:0000313" key="10">
    <source>
        <dbReference type="EMBL" id="MFD2671492.1"/>
    </source>
</evidence>
<evidence type="ECO:0000256" key="2">
    <source>
        <dbReference type="ARBA" id="ARBA00005336"/>
    </source>
</evidence>
<organism evidence="10 11">
    <name type="scientific">Marinicrinis sediminis</name>
    <dbReference type="NCBI Taxonomy" id="1652465"/>
    <lineage>
        <taxon>Bacteria</taxon>
        <taxon>Bacillati</taxon>
        <taxon>Bacillota</taxon>
        <taxon>Bacilli</taxon>
        <taxon>Bacillales</taxon>
        <taxon>Paenibacillaceae</taxon>
    </lineage>
</organism>
<feature type="domain" description="F5/8 type C" evidence="8">
    <location>
        <begin position="85"/>
        <end position="221"/>
    </location>
</feature>
<sequence length="1582" mass="171690">MTNLFKFSGFSKLLAKCVPLGLCLAMVVQLTVVSLPPSNVAEAAMTSADFLKTDGTVIRNQSGTGEIVTLRGTNFGGWLVQEGWMSPNGYGALDRTGWSISASSTDVNESVANAIDGNINTRWSNGAAQTNGQWFQVDLGAQTTFDQISIDAGPNTGDYPAGYLVQVSADGVNWTDIASGTGSGQETLLTFDVQVARYILVYQTGSSPNWWSIAEFNVHMGDDYSVRQALYARFGEAAADALIDDYQNAWIQTSDIDQVQAMGMNVIRVPFGWLELIDENGNWKTGAWDQLDWVVQQAEQRGLYVILDLHAAPGGASPWASSGQAGPNPNRLWTTPAYQDLAVEVWKGVATHFKNNPTIAAYELINEPVLGFPETPAQQQQKNALLDRLYDEVRAIDPDHMIILGSLGNLDATAAPWEYGWENVMYTAHPYAMSEPKNWHAQNDLIDTKIRMVADTQREWQVPVLMGEYSLYFFEDLWAKWMSAMNEMNVSWTNWTYKVRGTMQDGGGGNWGIYNTNNNPIPDINRDSMATISSKWQKYATSFFQENTNFKNVLTQFATGDVLPAKFPLPKDGWVATASVTEQGGSAANALDDNENTRWSTGADQANGQWFQVDMGGVKTFNQVSIETPASADTDFPVGFELQVSNNGSTWTTLRSGDGFGNKMVLPVPQQSARYIRFVQTGSSTTKWWSIAEFNVYSDQPTPIVASGLPYLNPSLSVDARVNDLMSRMTLKEKIGQMLQVERVNTSPTDVKLNSIGSVLSGGGSAPVPNTANAWANTVDQFQNAALQTRLQIPILYGVDAVHGHNNVYGATIFPHNIGLGATRDTNLVKQIASATAKEVRTTGINWDFAPCLCAPQDDRWGRTYEGFSESPQLVSEMGVAYTEGLQGLPSDPDFMKGEHLVATAKHWVGDGNTNNGDDQGETPMTDSELQPFIRPYEKAIEAGVRSIMIHLGTIFGQPTHGNTHLITDVLKGDLGFTGIVVSDWNGANRVNTSDYTTAVKTAVNAGIDMFMEPDYWKSKDFIGTLENLVNSGQVSQARIDDAVSRILRVKFEAGVFENPYTDRTLLSGNTFGGTTHREIAREAVRKSATLLKNEDHLLPLSKDAKVFVAGVKADDIGYQAGGWTIGWQGATGYVTPGTTILEGIQSTVTNPSNVTYSLTGQGATGHDVAIVVVGENPYAEMNGDVGTGQPLANLDLSSGWSMADQNILQEVKNSGIPTVVVMLSGRPMNIASQLADWDAFVAAWLPGTQGEGLADVLFGDYGFTGKLPVTWPSSFNGNAIKSNAGDTNYTPLFPFGYGLNTDPLHTKELPGHFEAENNNASSGMLVEPTSDINGGFNLGYIDAGDWADYRVNVPYAGTYKVRLRVASATGATGAIQLKNGTSTLATYDVPNTGGWQSWQTISKDVTLSAGVTTLRVQAAASGWNLNRLEFIPQPAPNNGNLLANAGFETGNLTSWTTWNNGISAVAVDTDQPYNGTHKLTYWAASDYKQLLSQNVTLANGTYRFSAWVRSGGGQRSIHLYASGYGGSERIAEIKSDASGIWTKYTIDNIQVTNGQIEVGVWADALAGNWAAFDNFELIPQP</sequence>
<evidence type="ECO:0000256" key="4">
    <source>
        <dbReference type="ARBA" id="ARBA00022729"/>
    </source>
</evidence>
<dbReference type="RefSeq" id="WP_379928966.1">
    <property type="nucleotide sequence ID" value="NZ_JBHUMM010000011.1"/>
</dbReference>
<evidence type="ECO:0000256" key="1">
    <source>
        <dbReference type="ARBA" id="ARBA00000448"/>
    </source>
</evidence>
<feature type="region of interest" description="Disordered" evidence="7">
    <location>
        <begin position="908"/>
        <end position="928"/>
    </location>
</feature>
<dbReference type="InterPro" id="IPR002772">
    <property type="entry name" value="Glyco_hydro_3_C"/>
</dbReference>
<dbReference type="PRINTS" id="PR00133">
    <property type="entry name" value="GLHYDRLASE3"/>
</dbReference>
<feature type="domain" description="F5/8 type C" evidence="8">
    <location>
        <begin position="555"/>
        <end position="699"/>
    </location>
</feature>
<dbReference type="InterPro" id="IPR001547">
    <property type="entry name" value="Glyco_hydro_5"/>
</dbReference>
<dbReference type="Pfam" id="PF02018">
    <property type="entry name" value="CBM_4_9"/>
    <property type="match status" value="1"/>
</dbReference>
<comment type="catalytic activity">
    <reaction evidence="1">
        <text>Hydrolysis of terminal, non-reducing beta-D-glucosyl residues with release of beta-D-glucose.</text>
        <dbReference type="EC" id="3.2.1.21"/>
    </reaction>
</comment>
<reference evidence="11" key="1">
    <citation type="journal article" date="2019" name="Int. J. Syst. Evol. Microbiol.">
        <title>The Global Catalogue of Microorganisms (GCM) 10K type strain sequencing project: providing services to taxonomists for standard genome sequencing and annotation.</title>
        <authorList>
            <consortium name="The Broad Institute Genomics Platform"/>
            <consortium name="The Broad Institute Genome Sequencing Center for Infectious Disease"/>
            <person name="Wu L."/>
            <person name="Ma J."/>
        </authorList>
    </citation>
    <scope>NUCLEOTIDE SEQUENCE [LARGE SCALE GENOMIC DNA]</scope>
    <source>
        <strain evidence="11">KCTC 33676</strain>
    </source>
</reference>
<dbReference type="Gene3D" id="3.40.50.1700">
    <property type="entry name" value="Glycoside hydrolase family 3 C-terminal domain"/>
    <property type="match status" value="1"/>
</dbReference>
<dbReference type="InterPro" id="IPR001764">
    <property type="entry name" value="Glyco_hydro_3_N"/>
</dbReference>
<dbReference type="PANTHER" id="PTHR30620:SF16">
    <property type="entry name" value="LYSOSOMAL BETA GLUCOSIDASE"/>
    <property type="match status" value="1"/>
</dbReference>
<dbReference type="InterPro" id="IPR006584">
    <property type="entry name" value="Cellulose-bd_IV"/>
</dbReference>
<evidence type="ECO:0000256" key="3">
    <source>
        <dbReference type="ARBA" id="ARBA00012744"/>
    </source>
</evidence>
<dbReference type="Pfam" id="PF00754">
    <property type="entry name" value="F5_F8_type_C"/>
    <property type="match status" value="2"/>
</dbReference>
<dbReference type="PANTHER" id="PTHR30620">
    <property type="entry name" value="PERIPLASMIC BETA-GLUCOSIDASE-RELATED"/>
    <property type="match status" value="1"/>
</dbReference>
<dbReference type="InterPro" id="IPR036962">
    <property type="entry name" value="Glyco_hydro_3_N_sf"/>
</dbReference>
<evidence type="ECO:0000256" key="7">
    <source>
        <dbReference type="SAM" id="MobiDB-lite"/>
    </source>
</evidence>
<dbReference type="InterPro" id="IPR000421">
    <property type="entry name" value="FA58C"/>
</dbReference>
<gene>
    <name evidence="10" type="ORF">ACFSUC_07720</name>
</gene>
<evidence type="ECO:0000259" key="8">
    <source>
        <dbReference type="PROSITE" id="PS50022"/>
    </source>
</evidence>
<dbReference type="Proteomes" id="UP001597497">
    <property type="component" value="Unassembled WGS sequence"/>
</dbReference>
<dbReference type="GO" id="GO:0016787">
    <property type="term" value="F:hydrolase activity"/>
    <property type="evidence" value="ECO:0007669"/>
    <property type="project" value="UniProtKB-KW"/>
</dbReference>
<dbReference type="SUPFAM" id="SSF52279">
    <property type="entry name" value="Beta-D-glucan exohydrolase, C-terminal domain"/>
    <property type="match status" value="1"/>
</dbReference>
<evidence type="ECO:0000256" key="6">
    <source>
        <dbReference type="ARBA" id="ARBA00023295"/>
    </source>
</evidence>
<dbReference type="Pfam" id="PF00933">
    <property type="entry name" value="Glyco_hydro_3"/>
    <property type="match status" value="1"/>
</dbReference>
<accession>A0ABW5R8U7</accession>
<dbReference type="Gene3D" id="2.60.120.260">
    <property type="entry name" value="Galactose-binding domain-like"/>
    <property type="match status" value="4"/>
</dbReference>
<dbReference type="Gene3D" id="3.20.20.80">
    <property type="entry name" value="Glycosidases"/>
    <property type="match status" value="1"/>
</dbReference>
<dbReference type="InterPro" id="IPR003305">
    <property type="entry name" value="CenC_carb-bd"/>
</dbReference>
<dbReference type="SMART" id="SM00606">
    <property type="entry name" value="CBD_IV"/>
    <property type="match status" value="1"/>
</dbReference>
<dbReference type="Pfam" id="PF00150">
    <property type="entry name" value="Cellulase"/>
    <property type="match status" value="1"/>
</dbReference>
<dbReference type="PROSITE" id="PS51175">
    <property type="entry name" value="CBM6"/>
    <property type="match status" value="1"/>
</dbReference>
<dbReference type="InterPro" id="IPR005084">
    <property type="entry name" value="CBM6"/>
</dbReference>
<dbReference type="SUPFAM" id="SSF51445">
    <property type="entry name" value="(Trans)glycosidases"/>
    <property type="match status" value="2"/>
</dbReference>
<dbReference type="Pfam" id="PF03422">
    <property type="entry name" value="CBM_6"/>
    <property type="match status" value="1"/>
</dbReference>
<dbReference type="Gene3D" id="3.20.20.300">
    <property type="entry name" value="Glycoside hydrolase, family 3, N-terminal domain"/>
    <property type="match status" value="1"/>
</dbReference>
<keyword evidence="4" id="KW-0732">Signal</keyword>
<keyword evidence="6" id="KW-0326">Glycosidase</keyword>
<name>A0ABW5R8U7_9BACL</name>